<evidence type="ECO:0000256" key="1">
    <source>
        <dbReference type="ARBA" id="ARBA00000900"/>
    </source>
</evidence>
<dbReference type="PANTHER" id="PTHR45647">
    <property type="entry name" value="OS02G0152300 PROTEIN"/>
    <property type="match status" value="1"/>
</dbReference>
<comment type="caution">
    <text evidence="9">The sequence shown here is derived from an EMBL/GenBank/DDBJ whole genome shotgun (WGS) entry which is preliminary data.</text>
</comment>
<gene>
    <name evidence="9" type="ORF">CKAN_00243800</name>
</gene>
<keyword evidence="10" id="KW-1185">Reference proteome</keyword>
<dbReference type="InterPro" id="IPR000719">
    <property type="entry name" value="Prot_kinase_dom"/>
</dbReference>
<dbReference type="EC" id="2.3.2.27" evidence="3"/>
<feature type="region of interest" description="Disordered" evidence="6">
    <location>
        <begin position="568"/>
        <end position="591"/>
    </location>
</feature>
<evidence type="ECO:0000259" key="7">
    <source>
        <dbReference type="PROSITE" id="PS50011"/>
    </source>
</evidence>
<dbReference type="GO" id="GO:0061630">
    <property type="term" value="F:ubiquitin protein ligase activity"/>
    <property type="evidence" value="ECO:0007669"/>
    <property type="project" value="UniProtKB-EC"/>
</dbReference>
<dbReference type="Pfam" id="PF07714">
    <property type="entry name" value="PK_Tyr_Ser-Thr"/>
    <property type="match status" value="1"/>
</dbReference>
<dbReference type="Proteomes" id="UP000283530">
    <property type="component" value="Unassembled WGS sequence"/>
</dbReference>
<dbReference type="Pfam" id="PF04564">
    <property type="entry name" value="U-box"/>
    <property type="match status" value="1"/>
</dbReference>
<evidence type="ECO:0000256" key="5">
    <source>
        <dbReference type="ARBA" id="ARBA00022786"/>
    </source>
</evidence>
<protein>
    <recommendedName>
        <fullName evidence="3">RING-type E3 ubiquitin transferase</fullName>
        <ecNumber evidence="3">2.3.2.27</ecNumber>
    </recommendedName>
</protein>
<evidence type="ECO:0000313" key="9">
    <source>
        <dbReference type="EMBL" id="RWR74123.1"/>
    </source>
</evidence>
<organism evidence="9 10">
    <name type="scientific">Cinnamomum micranthum f. kanehirae</name>
    <dbReference type="NCBI Taxonomy" id="337451"/>
    <lineage>
        <taxon>Eukaryota</taxon>
        <taxon>Viridiplantae</taxon>
        <taxon>Streptophyta</taxon>
        <taxon>Embryophyta</taxon>
        <taxon>Tracheophyta</taxon>
        <taxon>Spermatophyta</taxon>
        <taxon>Magnoliopsida</taxon>
        <taxon>Magnoliidae</taxon>
        <taxon>Laurales</taxon>
        <taxon>Lauraceae</taxon>
        <taxon>Cinnamomum</taxon>
    </lineage>
</organism>
<dbReference type="InterPro" id="IPR051348">
    <property type="entry name" value="U-box_ubiquitin_ligases"/>
</dbReference>
<dbReference type="InterPro" id="IPR011009">
    <property type="entry name" value="Kinase-like_dom_sf"/>
</dbReference>
<evidence type="ECO:0000256" key="3">
    <source>
        <dbReference type="ARBA" id="ARBA00012483"/>
    </source>
</evidence>
<reference evidence="9 10" key="1">
    <citation type="journal article" date="2019" name="Nat. Plants">
        <title>Stout camphor tree genome fills gaps in understanding of flowering plant genome evolution.</title>
        <authorList>
            <person name="Chaw S.M."/>
            <person name="Liu Y.C."/>
            <person name="Wu Y.W."/>
            <person name="Wang H.Y."/>
            <person name="Lin C.I."/>
            <person name="Wu C.S."/>
            <person name="Ke H.M."/>
            <person name="Chang L.Y."/>
            <person name="Hsu C.Y."/>
            <person name="Yang H.T."/>
            <person name="Sudianto E."/>
            <person name="Hsu M.H."/>
            <person name="Wu K.P."/>
            <person name="Wang L.N."/>
            <person name="Leebens-Mack J.H."/>
            <person name="Tsai I.J."/>
        </authorList>
    </citation>
    <scope>NUCLEOTIDE SEQUENCE [LARGE SCALE GENOMIC DNA]</scope>
    <source>
        <strain evidence="10">cv. Chaw 1501</strain>
        <tissue evidence="9">Young leaves</tissue>
    </source>
</reference>
<dbReference type="GO" id="GO:0016567">
    <property type="term" value="P:protein ubiquitination"/>
    <property type="evidence" value="ECO:0007669"/>
    <property type="project" value="UniProtKB-UniPathway"/>
</dbReference>
<dbReference type="GO" id="GO:0005524">
    <property type="term" value="F:ATP binding"/>
    <property type="evidence" value="ECO:0007669"/>
    <property type="project" value="InterPro"/>
</dbReference>
<evidence type="ECO:0000256" key="4">
    <source>
        <dbReference type="ARBA" id="ARBA00022679"/>
    </source>
</evidence>
<name>A0A3S3LZ61_9MAGN</name>
<proteinExistence type="predicted"/>
<dbReference type="InterPro" id="IPR014729">
    <property type="entry name" value="Rossmann-like_a/b/a_fold"/>
</dbReference>
<dbReference type="EMBL" id="QPKB01000001">
    <property type="protein sequence ID" value="RWR74123.1"/>
    <property type="molecule type" value="Genomic_DNA"/>
</dbReference>
<dbReference type="InterPro" id="IPR013083">
    <property type="entry name" value="Znf_RING/FYVE/PHD"/>
</dbReference>
<feature type="compositionally biased region" description="Low complexity" evidence="6">
    <location>
        <begin position="569"/>
        <end position="583"/>
    </location>
</feature>
<feature type="domain" description="U-box" evidence="8">
    <location>
        <begin position="761"/>
        <end position="833"/>
    </location>
</feature>
<accession>A0A3S3LZ61</accession>
<feature type="domain" description="Protein kinase" evidence="7">
    <location>
        <begin position="485"/>
        <end position="780"/>
    </location>
</feature>
<dbReference type="InterPro" id="IPR001245">
    <property type="entry name" value="Ser-Thr/Tyr_kinase_cat_dom"/>
</dbReference>
<dbReference type="STRING" id="337451.A0A3S3LZ61"/>
<keyword evidence="5" id="KW-0833">Ubl conjugation pathway</keyword>
<dbReference type="Gene3D" id="3.30.200.20">
    <property type="entry name" value="Phosphorylase Kinase, domain 1"/>
    <property type="match status" value="1"/>
</dbReference>
<dbReference type="OrthoDB" id="10064100at2759"/>
<feature type="region of interest" description="Disordered" evidence="6">
    <location>
        <begin position="285"/>
        <end position="307"/>
    </location>
</feature>
<feature type="compositionally biased region" description="Basic and acidic residues" evidence="6">
    <location>
        <begin position="294"/>
        <end position="304"/>
    </location>
</feature>
<dbReference type="PROSITE" id="PS51698">
    <property type="entry name" value="U_BOX"/>
    <property type="match status" value="1"/>
</dbReference>
<dbReference type="AlphaFoldDB" id="A0A3S3LZ61"/>
<dbReference type="PROSITE" id="PS50011">
    <property type="entry name" value="PROTEIN_KINASE_DOM"/>
    <property type="match status" value="1"/>
</dbReference>
<dbReference type="UniPathway" id="UPA00143"/>
<dbReference type="CDD" id="cd16655">
    <property type="entry name" value="RING-Ubox_WDSUB1-like"/>
    <property type="match status" value="1"/>
</dbReference>
<dbReference type="Gene3D" id="1.10.510.10">
    <property type="entry name" value="Transferase(Phosphotransferase) domain 1"/>
    <property type="match status" value="1"/>
</dbReference>
<comment type="pathway">
    <text evidence="2">Protein modification; protein ubiquitination.</text>
</comment>
<dbReference type="Gene3D" id="3.30.40.10">
    <property type="entry name" value="Zinc/RING finger domain, C3HC4 (zinc finger)"/>
    <property type="match status" value="1"/>
</dbReference>
<evidence type="ECO:0000256" key="2">
    <source>
        <dbReference type="ARBA" id="ARBA00004906"/>
    </source>
</evidence>
<dbReference type="PANTHER" id="PTHR45647:SF56">
    <property type="entry name" value="U-BOX DOMAIN-CONTAINING PROTEIN 50-RELATED"/>
    <property type="match status" value="1"/>
</dbReference>
<sequence length="833" mass="95287">MGFVVCNQLRSREREKEMSYMPINMEIQQEKVYVAVGKDVQEGMGTLKWALKNWSSQPISIVIVHVKTSSNDFVDTPHGKFPASSISDEGLEFFRMYGKDKSDKLLSKYKALCGKVRTEVMKIETSEEPVHKVIVELISRLHVTKLVMGITCMKSSSRKAKSGISGSFYVHKHKPDFCELSIICGGRLVSLRDASSEGCIEAEEQITVDDMRKKMKEKGSLRGWIERILPNYGTSSVASNSPRGSPLGQLRKDSEKWENCVEEIENYLQWLSLNSPAKDIEEEDGALQLSPMEQTERQEDRDSKMSTPQKIEALKANIEDAKKMALEKRNEAKVSIERCRKAGWVISVCDRRSQELKAHENEEMDRQIGLKTELDLVRKQQEEAFDDILENEKRLKSALELEGELKDIIQANLSERLRIEAQLDNAAITREEILREINEICRQRDVFRRRIGFCRERRAVIMSNGLGYNYREFTEDELHKATDNFSDRMQIKVGPKGVIYKGKLNHTMIAIKMQDEWRRLSQDEFQAKVNLLRQIRHPHILTVLGACSNSRSVVYEYAHNRSLQDILFSTKNPSKRSSSSTKNPRSRRKRPSLLLPWHDRVRIAAEICSAIAFLHATTPSPTTHGRIRPSNVLIDRNLAAKIVDFRADDGDGDVGEKMRKDVCDLGVLMLQMVTGREDVEVERRGGVLVGEADERAGEWPVEVAVRFGVVGARCVQVEGMGMGMEDVLREMEEVKRMAVAWRQLWCDGYVRDRDDDMDGSDVPSVFVCPILQEVMKQPYIAADGFSYEREAIEAWVRSGHDTSPMTNMKLQHTRLTPNHTLRSLIEDWHYNRS</sequence>
<dbReference type="InterPro" id="IPR003613">
    <property type="entry name" value="Ubox_domain"/>
</dbReference>
<comment type="catalytic activity">
    <reaction evidence="1">
        <text>S-ubiquitinyl-[E2 ubiquitin-conjugating enzyme]-L-cysteine + [acceptor protein]-L-lysine = [E2 ubiquitin-conjugating enzyme]-L-cysteine + N(6)-ubiquitinyl-[acceptor protein]-L-lysine.</text>
        <dbReference type="EC" id="2.3.2.27"/>
    </reaction>
</comment>
<dbReference type="SMART" id="SM00504">
    <property type="entry name" value="Ubox"/>
    <property type="match status" value="1"/>
</dbReference>
<evidence type="ECO:0000313" key="10">
    <source>
        <dbReference type="Proteomes" id="UP000283530"/>
    </source>
</evidence>
<evidence type="ECO:0000259" key="8">
    <source>
        <dbReference type="PROSITE" id="PS51698"/>
    </source>
</evidence>
<dbReference type="SUPFAM" id="SSF56112">
    <property type="entry name" value="Protein kinase-like (PK-like)"/>
    <property type="match status" value="1"/>
</dbReference>
<evidence type="ECO:0000256" key="6">
    <source>
        <dbReference type="SAM" id="MobiDB-lite"/>
    </source>
</evidence>
<dbReference type="Gene3D" id="3.40.50.620">
    <property type="entry name" value="HUPs"/>
    <property type="match status" value="1"/>
</dbReference>
<dbReference type="GO" id="GO:0004672">
    <property type="term" value="F:protein kinase activity"/>
    <property type="evidence" value="ECO:0007669"/>
    <property type="project" value="InterPro"/>
</dbReference>
<keyword evidence="4" id="KW-0808">Transferase</keyword>
<dbReference type="SUPFAM" id="SSF57850">
    <property type="entry name" value="RING/U-box"/>
    <property type="match status" value="1"/>
</dbReference>